<reference evidence="1 2" key="1">
    <citation type="submission" date="2019-06" db="EMBL/GenBank/DDBJ databases">
        <title>Sequencing the genomes of 1000 actinobacteria strains.</title>
        <authorList>
            <person name="Klenk H.-P."/>
        </authorList>
    </citation>
    <scope>NUCLEOTIDE SEQUENCE [LARGE SCALE GENOMIC DNA]</scope>
    <source>
        <strain evidence="1 2">DSM 20427</strain>
    </source>
</reference>
<dbReference type="AlphaFoldDB" id="A0A4Y3UMG8"/>
<evidence type="ECO:0000313" key="2">
    <source>
        <dbReference type="Proteomes" id="UP000319804"/>
    </source>
</evidence>
<dbReference type="RefSeq" id="WP_141381345.1">
    <property type="nucleotide sequence ID" value="NZ_BJNA01000065.1"/>
</dbReference>
<accession>A0A4Y3UMG8</accession>
<evidence type="ECO:0000313" key="1">
    <source>
        <dbReference type="EMBL" id="TQM91424.1"/>
    </source>
</evidence>
<dbReference type="OrthoDB" id="5069955at2"/>
<comment type="caution">
    <text evidence="1">The sequence shown here is derived from an EMBL/GenBank/DDBJ whole genome shotgun (WGS) entry which is preliminary data.</text>
</comment>
<dbReference type="EMBL" id="VFPS01000005">
    <property type="protein sequence ID" value="TQM91424.1"/>
    <property type="molecule type" value="Genomic_DNA"/>
</dbReference>
<name>A0A4Y3UMG8_9MICO</name>
<sequence>MSDLSISLTLDGAPDLPSAPLQALYRITGRSTPELRRSILAGEPLFTAALFGREHITAAPRLEKTIAFLTEHDLGFSLTKTSDGVHTPIDLATLREILEPGAGLAGA</sequence>
<organism evidence="1 2">
    <name type="scientific">Microbacterium lacticum</name>
    <dbReference type="NCBI Taxonomy" id="33885"/>
    <lineage>
        <taxon>Bacteria</taxon>
        <taxon>Bacillati</taxon>
        <taxon>Actinomycetota</taxon>
        <taxon>Actinomycetes</taxon>
        <taxon>Micrococcales</taxon>
        <taxon>Microbacteriaceae</taxon>
        <taxon>Microbacterium</taxon>
    </lineage>
</organism>
<protein>
    <submittedName>
        <fullName evidence="1">Uncharacterized protein</fullName>
    </submittedName>
</protein>
<dbReference type="Proteomes" id="UP000319804">
    <property type="component" value="Unassembled WGS sequence"/>
</dbReference>
<proteinExistence type="predicted"/>
<gene>
    <name evidence="1" type="ORF">FHX68_2645</name>
</gene>
<keyword evidence="2" id="KW-1185">Reference proteome</keyword>